<comment type="caution">
    <text evidence="1">The sequence shown here is derived from an EMBL/GenBank/DDBJ whole genome shotgun (WGS) entry which is preliminary data.</text>
</comment>
<organism evidence="1 2">
    <name type="scientific">Ensete ventricosum</name>
    <name type="common">Abyssinian banana</name>
    <name type="synonym">Musa ensete</name>
    <dbReference type="NCBI Taxonomy" id="4639"/>
    <lineage>
        <taxon>Eukaryota</taxon>
        <taxon>Viridiplantae</taxon>
        <taxon>Streptophyta</taxon>
        <taxon>Embryophyta</taxon>
        <taxon>Tracheophyta</taxon>
        <taxon>Spermatophyta</taxon>
        <taxon>Magnoliopsida</taxon>
        <taxon>Liliopsida</taxon>
        <taxon>Zingiberales</taxon>
        <taxon>Musaceae</taxon>
        <taxon>Ensete</taxon>
    </lineage>
</organism>
<gene>
    <name evidence="1" type="ORF">OPV22_004283</name>
</gene>
<evidence type="ECO:0000313" key="1">
    <source>
        <dbReference type="EMBL" id="KAJ8513849.1"/>
    </source>
</evidence>
<accession>A0AAV8S3D6</accession>
<dbReference type="AlphaFoldDB" id="A0AAV8S3D6"/>
<evidence type="ECO:0000313" key="2">
    <source>
        <dbReference type="Proteomes" id="UP001222027"/>
    </source>
</evidence>
<proteinExistence type="predicted"/>
<name>A0AAV8S3D6_ENSVE</name>
<dbReference type="Proteomes" id="UP001222027">
    <property type="component" value="Unassembled WGS sequence"/>
</dbReference>
<keyword evidence="2" id="KW-1185">Reference proteome</keyword>
<dbReference type="EMBL" id="JAQQAF010000001">
    <property type="protein sequence ID" value="KAJ8513849.1"/>
    <property type="molecule type" value="Genomic_DNA"/>
</dbReference>
<protein>
    <submittedName>
        <fullName evidence="1">Uncharacterized protein</fullName>
    </submittedName>
</protein>
<reference evidence="1 2" key="1">
    <citation type="submission" date="2022-12" db="EMBL/GenBank/DDBJ databases">
        <title>Chromosome-scale assembly of the Ensete ventricosum genome.</title>
        <authorList>
            <person name="Dussert Y."/>
            <person name="Stocks J."/>
            <person name="Wendawek A."/>
            <person name="Woldeyes F."/>
            <person name="Nichols R.A."/>
            <person name="Borrell J.S."/>
        </authorList>
    </citation>
    <scope>NUCLEOTIDE SEQUENCE [LARGE SCALE GENOMIC DNA]</scope>
    <source>
        <strain evidence="2">cv. Maze</strain>
        <tissue evidence="1">Seeds</tissue>
    </source>
</reference>
<sequence length="178" mass="19380">MVRSMPCEPNDGTGAEEVSASNGLSRLTSGLQSPCCLNESPFRLFLSRGGVAKLPLSSSPSCWDLTWIRVVALVTASSRSHATVALRSRPAHARTVWLAIRAQTSSTYHTQPAQVGSIFLTIEECSRRCCSEMPGEDSRETSSCHEQESRVNVLLPAPANTVSDTRKQCRVSSDVRRD</sequence>